<name>A0A6A6B3S1_9PEZI</name>
<dbReference type="EMBL" id="ML995499">
    <property type="protein sequence ID" value="KAF2137915.1"/>
    <property type="molecule type" value="Genomic_DNA"/>
</dbReference>
<reference evidence="1" key="1">
    <citation type="journal article" date="2020" name="Stud. Mycol.">
        <title>101 Dothideomycetes genomes: a test case for predicting lifestyles and emergence of pathogens.</title>
        <authorList>
            <person name="Haridas S."/>
            <person name="Albert R."/>
            <person name="Binder M."/>
            <person name="Bloem J."/>
            <person name="Labutti K."/>
            <person name="Salamov A."/>
            <person name="Andreopoulos B."/>
            <person name="Baker S."/>
            <person name="Barry K."/>
            <person name="Bills G."/>
            <person name="Bluhm B."/>
            <person name="Cannon C."/>
            <person name="Castanera R."/>
            <person name="Culley D."/>
            <person name="Daum C."/>
            <person name="Ezra D."/>
            <person name="Gonzalez J."/>
            <person name="Henrissat B."/>
            <person name="Kuo A."/>
            <person name="Liang C."/>
            <person name="Lipzen A."/>
            <person name="Lutzoni F."/>
            <person name="Magnuson J."/>
            <person name="Mondo S."/>
            <person name="Nolan M."/>
            <person name="Ohm R."/>
            <person name="Pangilinan J."/>
            <person name="Park H.-J."/>
            <person name="Ramirez L."/>
            <person name="Alfaro M."/>
            <person name="Sun H."/>
            <person name="Tritt A."/>
            <person name="Yoshinaga Y."/>
            <person name="Zwiers L.-H."/>
            <person name="Turgeon B."/>
            <person name="Goodwin S."/>
            <person name="Spatafora J."/>
            <person name="Crous P."/>
            <person name="Grigoriev I."/>
        </authorList>
    </citation>
    <scope>NUCLEOTIDE SEQUENCE</scope>
    <source>
        <strain evidence="1">CBS 121167</strain>
    </source>
</reference>
<dbReference type="RefSeq" id="XP_033393630.1">
    <property type="nucleotide sequence ID" value="XM_033543511.1"/>
</dbReference>
<proteinExistence type="predicted"/>
<sequence>MHEFLDDVTFASVSDCRDLQVPSGGGPAPAQVKSTPVISRSHLNPHNSFTTTRPPAHPLPINSTIVKVFAASSTDHFLGTAASAASTPTVQNFQITTVNGGSAASPVVVQSSNTGLGSGVDDSNAAQYNANDNQQVFSPANNFGFNHDLLSPHVNLSLTSNDMQGFLSTAASASSTPTIENFQSFNTGLRLRVDGSNIDPASLTRNLGGQEATANNDNAAAENAEESIADAEDGMCHTATADDEDADMEETRSFFDNAFAVTETQESGPNALPCSTWT</sequence>
<dbReference type="GeneID" id="54301008"/>
<organism evidence="1 2">
    <name type="scientific">Aplosporella prunicola CBS 121167</name>
    <dbReference type="NCBI Taxonomy" id="1176127"/>
    <lineage>
        <taxon>Eukaryota</taxon>
        <taxon>Fungi</taxon>
        <taxon>Dikarya</taxon>
        <taxon>Ascomycota</taxon>
        <taxon>Pezizomycotina</taxon>
        <taxon>Dothideomycetes</taxon>
        <taxon>Dothideomycetes incertae sedis</taxon>
        <taxon>Botryosphaeriales</taxon>
        <taxon>Aplosporellaceae</taxon>
        <taxon>Aplosporella</taxon>
    </lineage>
</organism>
<accession>A0A6A6B3S1</accession>
<evidence type="ECO:0000313" key="1">
    <source>
        <dbReference type="EMBL" id="KAF2137915.1"/>
    </source>
</evidence>
<gene>
    <name evidence="1" type="ORF">K452DRAFT_312045</name>
</gene>
<protein>
    <submittedName>
        <fullName evidence="1">Uncharacterized protein</fullName>
    </submittedName>
</protein>
<dbReference type="AlphaFoldDB" id="A0A6A6B3S1"/>
<dbReference type="Proteomes" id="UP000799438">
    <property type="component" value="Unassembled WGS sequence"/>
</dbReference>
<evidence type="ECO:0000313" key="2">
    <source>
        <dbReference type="Proteomes" id="UP000799438"/>
    </source>
</evidence>
<keyword evidence="2" id="KW-1185">Reference proteome</keyword>